<evidence type="ECO:0000313" key="3">
    <source>
        <dbReference type="EMBL" id="KKL44642.1"/>
    </source>
</evidence>
<comment type="caution">
    <text evidence="3">The sequence shown here is derived from an EMBL/GenBank/DDBJ whole genome shotgun (WGS) entry which is preliminary data.</text>
</comment>
<sequence>VLKDATMKSSPGAWAEMVVHLYNAFDADLVIAEVNNGGDLVEHTIRTVPGGVNVPIKQLRANRGKYTRAEPVSSEYEHGRVHHVGYLKALEDQMCSWAPGNTSPDRIDALVWGITHLSLRSRSRVAV</sequence>
<proteinExistence type="predicted"/>
<gene>
    <name evidence="3" type="ORF">LCGC14_2363630</name>
</gene>
<reference evidence="3" key="1">
    <citation type="journal article" date="2015" name="Nature">
        <title>Complex archaea that bridge the gap between prokaryotes and eukaryotes.</title>
        <authorList>
            <person name="Spang A."/>
            <person name="Saw J.H."/>
            <person name="Jorgensen S.L."/>
            <person name="Zaremba-Niedzwiedzka K."/>
            <person name="Martijn J."/>
            <person name="Lind A.E."/>
            <person name="van Eijk R."/>
            <person name="Schleper C."/>
            <person name="Guy L."/>
            <person name="Ettema T.J."/>
        </authorList>
    </citation>
    <scope>NUCLEOTIDE SEQUENCE</scope>
</reference>
<protein>
    <recommendedName>
        <fullName evidence="2">Terminase large subunit gp17-like C-terminal domain-containing protein</fullName>
    </recommendedName>
</protein>
<feature type="domain" description="Terminase large subunit gp17-like C-terminal" evidence="2">
    <location>
        <begin position="9"/>
        <end position="116"/>
    </location>
</feature>
<feature type="non-terminal residue" evidence="3">
    <location>
        <position position="1"/>
    </location>
</feature>
<dbReference type="AlphaFoldDB" id="A0A0F9F0L3"/>
<evidence type="ECO:0000256" key="1">
    <source>
        <dbReference type="ARBA" id="ARBA00022612"/>
    </source>
</evidence>
<dbReference type="EMBL" id="LAZR01034683">
    <property type="protein sequence ID" value="KKL44642.1"/>
    <property type="molecule type" value="Genomic_DNA"/>
</dbReference>
<dbReference type="InterPro" id="IPR035421">
    <property type="entry name" value="Terminase_6C"/>
</dbReference>
<accession>A0A0F9F0L3</accession>
<organism evidence="3">
    <name type="scientific">marine sediment metagenome</name>
    <dbReference type="NCBI Taxonomy" id="412755"/>
    <lineage>
        <taxon>unclassified sequences</taxon>
        <taxon>metagenomes</taxon>
        <taxon>ecological metagenomes</taxon>
    </lineage>
</organism>
<keyword evidence="1" id="KW-1188">Viral release from host cell</keyword>
<dbReference type="Pfam" id="PF17289">
    <property type="entry name" value="Terminase_6C"/>
    <property type="match status" value="1"/>
</dbReference>
<evidence type="ECO:0000259" key="2">
    <source>
        <dbReference type="Pfam" id="PF17289"/>
    </source>
</evidence>
<name>A0A0F9F0L3_9ZZZZ</name>